<protein>
    <recommendedName>
        <fullName evidence="1">B30.2/SPRY domain-containing protein</fullName>
    </recommendedName>
</protein>
<dbReference type="Gene3D" id="2.120.10.10">
    <property type="match status" value="1"/>
</dbReference>
<dbReference type="AlphaFoldDB" id="A0A818TC07"/>
<dbReference type="GO" id="GO:0004308">
    <property type="term" value="F:exo-alpha-sialidase activity"/>
    <property type="evidence" value="ECO:0007669"/>
    <property type="project" value="InterPro"/>
</dbReference>
<gene>
    <name evidence="2" type="ORF">FNK824_LOCUS7475</name>
</gene>
<dbReference type="InterPro" id="IPR036278">
    <property type="entry name" value="Sialidase_sf"/>
</dbReference>
<dbReference type="InterPro" id="IPR026856">
    <property type="entry name" value="Sialidase_fam"/>
</dbReference>
<dbReference type="PANTHER" id="PTHR10628">
    <property type="entry name" value="SIALIDASE"/>
    <property type="match status" value="1"/>
</dbReference>
<dbReference type="EMBL" id="CAJOBE010000696">
    <property type="protein sequence ID" value="CAF3675348.1"/>
    <property type="molecule type" value="Genomic_DNA"/>
</dbReference>
<dbReference type="InterPro" id="IPR001870">
    <property type="entry name" value="B30.2/SPRY"/>
</dbReference>
<dbReference type="InterPro" id="IPR043136">
    <property type="entry name" value="B30.2/SPRY_sf"/>
</dbReference>
<evidence type="ECO:0000313" key="2">
    <source>
        <dbReference type="EMBL" id="CAF3675348.1"/>
    </source>
</evidence>
<evidence type="ECO:0000259" key="1">
    <source>
        <dbReference type="PROSITE" id="PS50188"/>
    </source>
</evidence>
<organism evidence="2 3">
    <name type="scientific">Rotaria sordida</name>
    <dbReference type="NCBI Taxonomy" id="392033"/>
    <lineage>
        <taxon>Eukaryota</taxon>
        <taxon>Metazoa</taxon>
        <taxon>Spiralia</taxon>
        <taxon>Gnathifera</taxon>
        <taxon>Rotifera</taxon>
        <taxon>Eurotatoria</taxon>
        <taxon>Bdelloidea</taxon>
        <taxon>Philodinida</taxon>
        <taxon>Philodinidae</taxon>
        <taxon>Rotaria</taxon>
    </lineage>
</organism>
<reference evidence="2" key="1">
    <citation type="submission" date="2021-02" db="EMBL/GenBank/DDBJ databases">
        <authorList>
            <person name="Nowell W R."/>
        </authorList>
    </citation>
    <scope>NUCLEOTIDE SEQUENCE</scope>
</reference>
<dbReference type="CDD" id="cd15482">
    <property type="entry name" value="Sialidase_non-viral"/>
    <property type="match status" value="1"/>
</dbReference>
<dbReference type="SUPFAM" id="SSF50939">
    <property type="entry name" value="Sialidases"/>
    <property type="match status" value="1"/>
</dbReference>
<dbReference type="Gene3D" id="2.60.120.920">
    <property type="match status" value="1"/>
</dbReference>
<dbReference type="GO" id="GO:0006689">
    <property type="term" value="P:ganglioside catabolic process"/>
    <property type="evidence" value="ECO:0007669"/>
    <property type="project" value="TreeGrafter"/>
</dbReference>
<feature type="domain" description="B30.2/SPRY" evidence="1">
    <location>
        <begin position="17"/>
        <end position="211"/>
    </location>
</feature>
<dbReference type="InterPro" id="IPR013320">
    <property type="entry name" value="ConA-like_dom_sf"/>
</dbReference>
<dbReference type="GO" id="GO:0016020">
    <property type="term" value="C:membrane"/>
    <property type="evidence" value="ECO:0007669"/>
    <property type="project" value="TreeGrafter"/>
</dbReference>
<evidence type="ECO:0000313" key="3">
    <source>
        <dbReference type="Proteomes" id="UP000663874"/>
    </source>
</evidence>
<accession>A0A818TC07</accession>
<dbReference type="Proteomes" id="UP000663874">
    <property type="component" value="Unassembled WGS sequence"/>
</dbReference>
<dbReference type="GO" id="GO:0005737">
    <property type="term" value="C:cytoplasm"/>
    <property type="evidence" value="ECO:0007669"/>
    <property type="project" value="TreeGrafter"/>
</dbReference>
<sequence>MANEQCSNELSCDKTSEKPYLLDSSTFSSEKMNNFGEFRFDSNRSMNSSIRFSNNDCTVEWLEPSMAVWIPVETKAKLHSGKWSLEFDVEWMGTHQIGVGFLLDWNIGSDWGFFGYLGSSSSAWSYDPSTGDIVTNTESIHGNLPKFTGNSGVIGLELDLPKNEIGKFTFIVDGVRTPTKQLSNSGAVAIPAVCLLSRGQKVTIRNLGITWSDPTPLNVFPPPPFSKSIKPAVGHGIEIIGSLCGRENCSDAGTLLMPFVCTNGSSHTGDNGSCPSCYACVLKSEMPEKNQNRQWNFTGIAQQYTRESQLVQTINMDAGTSHIYLNGRNFSPVPGHRYFARSINGADQFTEFGIDSSLIEPVTKAWTGVVCSIERISINPSRILFSGPANATVRSNLTLRLSYDEAHSWSISRILFSGLSGYSDIAVVGDGKNVALVFENGEETFADRISVAIVPVSWIENNKKNDNKKL</sequence>
<dbReference type="PANTHER" id="PTHR10628:SF30">
    <property type="entry name" value="EXO-ALPHA-SIALIDASE"/>
    <property type="match status" value="1"/>
</dbReference>
<dbReference type="GO" id="GO:0009313">
    <property type="term" value="P:oligosaccharide catabolic process"/>
    <property type="evidence" value="ECO:0007669"/>
    <property type="project" value="TreeGrafter"/>
</dbReference>
<proteinExistence type="predicted"/>
<dbReference type="PROSITE" id="PS50188">
    <property type="entry name" value="B302_SPRY"/>
    <property type="match status" value="1"/>
</dbReference>
<comment type="caution">
    <text evidence="2">The sequence shown here is derived from an EMBL/GenBank/DDBJ whole genome shotgun (WGS) entry which is preliminary data.</text>
</comment>
<dbReference type="SUPFAM" id="SSF49899">
    <property type="entry name" value="Concanavalin A-like lectins/glucanases"/>
    <property type="match status" value="1"/>
</dbReference>
<name>A0A818TC07_9BILA</name>